<comment type="caution">
    <text evidence="8">The sequence shown here is derived from an EMBL/GenBank/DDBJ whole genome shotgun (WGS) entry which is preliminary data.</text>
</comment>
<dbReference type="InterPro" id="IPR005534">
    <property type="entry name" value="Curli_assmbl/transp-comp_CsgG"/>
</dbReference>
<dbReference type="Gene3D" id="2.40.160.20">
    <property type="match status" value="1"/>
</dbReference>
<keyword evidence="4" id="KW-0564">Palmitate</keyword>
<feature type="signal peptide" evidence="7">
    <location>
        <begin position="1"/>
        <end position="24"/>
    </location>
</feature>
<reference evidence="8 9" key="1">
    <citation type="submission" date="2021-03" db="EMBL/GenBank/DDBJ databases">
        <title>Fibrella sp. HMF5036 genome sequencing and assembly.</title>
        <authorList>
            <person name="Kang H."/>
            <person name="Kim H."/>
            <person name="Bae S."/>
            <person name="Joh K."/>
        </authorList>
    </citation>
    <scope>NUCLEOTIDE SEQUENCE [LARGE SCALE GENOMIC DNA]</scope>
    <source>
        <strain evidence="8 9">HMF5036</strain>
    </source>
</reference>
<keyword evidence="5" id="KW-0449">Lipoprotein</keyword>
<dbReference type="Pfam" id="PF03783">
    <property type="entry name" value="CsgG"/>
    <property type="match status" value="1"/>
</dbReference>
<feature type="compositionally biased region" description="Low complexity" evidence="6">
    <location>
        <begin position="472"/>
        <end position="502"/>
    </location>
</feature>
<keyword evidence="9" id="KW-1185">Reference proteome</keyword>
<dbReference type="Proteomes" id="UP000664795">
    <property type="component" value="Unassembled WGS sequence"/>
</dbReference>
<organism evidence="8 9">
    <name type="scientific">Fibrella aquatilis</name>
    <dbReference type="NCBI Taxonomy" id="2817059"/>
    <lineage>
        <taxon>Bacteria</taxon>
        <taxon>Pseudomonadati</taxon>
        <taxon>Bacteroidota</taxon>
        <taxon>Cytophagia</taxon>
        <taxon>Cytophagales</taxon>
        <taxon>Spirosomataceae</taxon>
        <taxon>Fibrella</taxon>
    </lineage>
</organism>
<proteinExistence type="predicted"/>
<dbReference type="RefSeq" id="WP_207338629.1">
    <property type="nucleotide sequence ID" value="NZ_JAFMYU010000035.1"/>
</dbReference>
<dbReference type="GO" id="GO:0030288">
    <property type="term" value="C:outer membrane-bounded periplasmic space"/>
    <property type="evidence" value="ECO:0007669"/>
    <property type="project" value="InterPro"/>
</dbReference>
<keyword evidence="1" id="KW-1003">Cell membrane</keyword>
<feature type="region of interest" description="Disordered" evidence="6">
    <location>
        <begin position="469"/>
        <end position="502"/>
    </location>
</feature>
<evidence type="ECO:0000313" key="8">
    <source>
        <dbReference type="EMBL" id="MBO0934664.1"/>
    </source>
</evidence>
<evidence type="ECO:0000256" key="3">
    <source>
        <dbReference type="ARBA" id="ARBA00023136"/>
    </source>
</evidence>
<evidence type="ECO:0000256" key="6">
    <source>
        <dbReference type="SAM" id="MobiDB-lite"/>
    </source>
</evidence>
<feature type="chain" id="PRO_5037772942" evidence="7">
    <location>
        <begin position="25"/>
        <end position="502"/>
    </location>
</feature>
<evidence type="ECO:0000256" key="5">
    <source>
        <dbReference type="ARBA" id="ARBA00023288"/>
    </source>
</evidence>
<gene>
    <name evidence="8" type="ORF">J2I48_26885</name>
</gene>
<evidence type="ECO:0000256" key="2">
    <source>
        <dbReference type="ARBA" id="ARBA00022729"/>
    </source>
</evidence>
<dbReference type="PANTHER" id="PTHR41164">
    <property type="entry name" value="CURLI PRODUCTION ASSEMBLY/TRANSPORT COMPONENT CSGG"/>
    <property type="match status" value="1"/>
</dbReference>
<dbReference type="PANTHER" id="PTHR41164:SF1">
    <property type="entry name" value="CURLI PRODUCTION ASSEMBLY_TRANSPORT COMPONENT CSGG"/>
    <property type="match status" value="1"/>
</dbReference>
<keyword evidence="2 7" id="KW-0732">Signal</keyword>
<dbReference type="AlphaFoldDB" id="A0A939GCD4"/>
<sequence>MKRYYHTTARLLALGLPLLLSGCAAYFHQPTGPRSARLGEETAVTTNLRSLPPARDKIVAAVYKFRDQTGQYKQSENGTSFSTAISQGTTNILLKALEESNWFTPIERENVANLLNERKIVRSSVAQYKEGENLPPLLFAGIILEGGIVSYDANIVTGGAGLRYFASGGSTQYRQDRVTVYLRAVATRSGKILKTIYTSKTILSQSVDASVFRFVTFKRLLEAETGFTTTEPGQMAVTEAIEKAVYALVVEGIQDGLWSVSEKAAAQIKPLLDSYEREKTEMTQTDVYGTRLQTNGASRFGIQPYIDGTRLYSDYTQRATRAGYGLSLEAFLTPAVGIQVNAATGTLTSGDINRSFSSLGGNILFRALPNQPVSPLFTVGGGMLVQHSGRTQYSLRGQRYGEATGGAGIQYNPNRYLGIRAMMEAHLPFSDNLDGLVSGLHNDYYLRGTLGLTLNLGRFGRIKPAKTTPISTAAAPQVAPAQPTLPPATTTPAAPKVAPKQP</sequence>
<evidence type="ECO:0000256" key="4">
    <source>
        <dbReference type="ARBA" id="ARBA00023139"/>
    </source>
</evidence>
<evidence type="ECO:0000256" key="7">
    <source>
        <dbReference type="SAM" id="SignalP"/>
    </source>
</evidence>
<name>A0A939GCD4_9BACT</name>
<dbReference type="EMBL" id="JAFMYU010000035">
    <property type="protein sequence ID" value="MBO0934664.1"/>
    <property type="molecule type" value="Genomic_DNA"/>
</dbReference>
<dbReference type="PROSITE" id="PS51257">
    <property type="entry name" value="PROKAR_LIPOPROTEIN"/>
    <property type="match status" value="1"/>
</dbReference>
<keyword evidence="3" id="KW-0472">Membrane</keyword>
<accession>A0A939GCD4</accession>
<protein>
    <submittedName>
        <fullName evidence="8">Curli production assembly protein CsgG</fullName>
    </submittedName>
</protein>
<dbReference type="Gene3D" id="3.40.50.10610">
    <property type="entry name" value="ABC-type transport auxiliary lipoprotein component"/>
    <property type="match status" value="1"/>
</dbReference>
<evidence type="ECO:0000256" key="1">
    <source>
        <dbReference type="ARBA" id="ARBA00022475"/>
    </source>
</evidence>
<evidence type="ECO:0000313" key="9">
    <source>
        <dbReference type="Proteomes" id="UP000664795"/>
    </source>
</evidence>